<dbReference type="Proteomes" id="UP000008138">
    <property type="component" value="Chromosome"/>
</dbReference>
<accession>F2L397</accession>
<keyword evidence="1" id="KW-0812">Transmembrane</keyword>
<reference evidence="2 3" key="1">
    <citation type="journal article" date="2011" name="J. Bacteriol.">
        <title>Complete genome sequence of the thermoacidophilic crenarchaeon Thermoproteus uzoniensis 768-20.</title>
        <authorList>
            <person name="Mardanov A.V."/>
            <person name="Gumerov V.M."/>
            <person name="Beletsky A.V."/>
            <person name="Prokofeva M.I."/>
            <person name="Bonch-Osmolovskaya E.A."/>
            <person name="Ravin N.V."/>
            <person name="Skryabin K.G."/>
        </authorList>
    </citation>
    <scope>NUCLEOTIDE SEQUENCE [LARGE SCALE GENOMIC DNA]</scope>
    <source>
        <strain evidence="2 3">768-20</strain>
    </source>
</reference>
<evidence type="ECO:0000313" key="2">
    <source>
        <dbReference type="EMBL" id="AEA11956.1"/>
    </source>
</evidence>
<sequence length="156" mass="17973">MLLQIWLPAAIVALIAALIAAIFILNRRSPPQQQQPLRAYTPGEQEILNQLAYIRDRLEKFIPPYGRVGYIPSNAAELAQLLGFHYVKIGQEEYGNLPEINGIEQYLDLDLDEAQLKIKDKYIYIIKKNDKRLVAVGDTYLDYLTIKFLEDFLSYL</sequence>
<dbReference type="OrthoDB" id="28703at2157"/>
<dbReference type="KEGG" id="tuz:TUZN_0460"/>
<evidence type="ECO:0000313" key="3">
    <source>
        <dbReference type="Proteomes" id="UP000008138"/>
    </source>
</evidence>
<keyword evidence="1" id="KW-0472">Membrane</keyword>
<name>F2L397_THEU7</name>
<proteinExistence type="predicted"/>
<dbReference type="EMBL" id="CP002590">
    <property type="protein sequence ID" value="AEA11956.1"/>
    <property type="molecule type" value="Genomic_DNA"/>
</dbReference>
<feature type="transmembrane region" description="Helical" evidence="1">
    <location>
        <begin position="6"/>
        <end position="25"/>
    </location>
</feature>
<protein>
    <submittedName>
        <fullName evidence="2">Uncharacterized protein</fullName>
    </submittedName>
</protein>
<dbReference type="GeneID" id="10360005"/>
<dbReference type="eggNOG" id="arCOG05454">
    <property type="taxonomic scope" value="Archaea"/>
</dbReference>
<reference key="2">
    <citation type="submission" date="2011-03" db="EMBL/GenBank/DDBJ databases">
        <title>Complete genome sequence of the thermoacidophilic crenarchaeon Thermoproteus uzoniensis 768-20.</title>
        <authorList>
            <person name="Mardanov A.V."/>
            <person name="Gumerov V.M."/>
            <person name="Beletsky A.V."/>
            <person name="Prokofeva M.I."/>
            <person name="Bonch-Osmolovskaya E.A."/>
            <person name="Ravin N.V."/>
            <person name="Skryabin K.G."/>
        </authorList>
    </citation>
    <scope>NUCLEOTIDE SEQUENCE</scope>
    <source>
        <strain>768-20</strain>
    </source>
</reference>
<dbReference type="HOGENOM" id="CLU_1582984_0_0_2"/>
<keyword evidence="3" id="KW-1185">Reference proteome</keyword>
<dbReference type="AlphaFoldDB" id="F2L397"/>
<evidence type="ECO:0000256" key="1">
    <source>
        <dbReference type="SAM" id="Phobius"/>
    </source>
</evidence>
<dbReference type="RefSeq" id="WP_013679292.1">
    <property type="nucleotide sequence ID" value="NC_015315.1"/>
</dbReference>
<organism evidence="2 3">
    <name type="scientific">Thermoproteus uzoniensis (strain 768-20)</name>
    <dbReference type="NCBI Taxonomy" id="999630"/>
    <lineage>
        <taxon>Archaea</taxon>
        <taxon>Thermoproteota</taxon>
        <taxon>Thermoprotei</taxon>
        <taxon>Thermoproteales</taxon>
        <taxon>Thermoproteaceae</taxon>
        <taxon>Thermoproteus</taxon>
    </lineage>
</organism>
<keyword evidence="1" id="KW-1133">Transmembrane helix</keyword>
<gene>
    <name evidence="2" type="ordered locus">TUZN_0460</name>
</gene>